<dbReference type="AlphaFoldDB" id="A0A109RDT3"/>
<organism evidence="4 5">
    <name type="scientific">Aerococcus sanguinicola</name>
    <dbReference type="NCBI Taxonomy" id="119206"/>
    <lineage>
        <taxon>Bacteria</taxon>
        <taxon>Bacillati</taxon>
        <taxon>Bacillota</taxon>
        <taxon>Bacilli</taxon>
        <taxon>Lactobacillales</taxon>
        <taxon>Aerococcaceae</taxon>
        <taxon>Aerococcus</taxon>
    </lineage>
</organism>
<feature type="domain" description="HTH LytTR-type" evidence="3">
    <location>
        <begin position="133"/>
        <end position="236"/>
    </location>
</feature>
<dbReference type="GeneID" id="92904043"/>
<feature type="modified residue" description="4-aspartylphosphate" evidence="1">
    <location>
        <position position="53"/>
    </location>
</feature>
<dbReference type="EMBL" id="CP014160">
    <property type="protein sequence ID" value="AMB94733.1"/>
    <property type="molecule type" value="Genomic_DNA"/>
</dbReference>
<feature type="domain" description="Response regulatory" evidence="2">
    <location>
        <begin position="2"/>
        <end position="116"/>
    </location>
</feature>
<dbReference type="GO" id="GO:0003677">
    <property type="term" value="F:DNA binding"/>
    <property type="evidence" value="ECO:0007669"/>
    <property type="project" value="InterPro"/>
</dbReference>
<keyword evidence="1" id="KW-0597">Phosphoprotein</keyword>
<dbReference type="RefSeq" id="WP_067976112.1">
    <property type="nucleotide sequence ID" value="NZ_CP014160.1"/>
</dbReference>
<accession>A0A109RDT3</accession>
<dbReference type="Pfam" id="PF00072">
    <property type="entry name" value="Response_reg"/>
    <property type="match status" value="1"/>
</dbReference>
<dbReference type="Proteomes" id="UP000069912">
    <property type="component" value="Chromosome"/>
</dbReference>
<reference evidence="4 5" key="1">
    <citation type="journal article" date="2016" name="Genome Announc.">
        <title>Complete Genome Sequences of Aerococcus christensenii CCUG 28831T, Aerococcus sanguinicola CCUG 43001T, Aerococcus urinae CCUG 36881T, Aerococcus urinaeequi CCUG 28094T, Aerococcus urinaehominis CCUG 42038 BT, and Aerococcus viridans CCUG 4311T.</title>
        <authorList>
            <person name="Carkaci D."/>
            <person name="Dargis R."/>
            <person name="Nielsen X.C."/>
            <person name="Skovgaard O."/>
            <person name="Fuursted K."/>
            <person name="Christensen J.J."/>
        </authorList>
    </citation>
    <scope>NUCLEOTIDE SEQUENCE [LARGE SCALE GENOMIC DNA]</scope>
    <source>
        <strain evidence="4 5">CCUG43001</strain>
    </source>
</reference>
<evidence type="ECO:0000256" key="1">
    <source>
        <dbReference type="PROSITE-ProRule" id="PRU00169"/>
    </source>
</evidence>
<dbReference type="InterPro" id="IPR007492">
    <property type="entry name" value="LytTR_DNA-bd_dom"/>
</dbReference>
<dbReference type="PANTHER" id="PTHR37299">
    <property type="entry name" value="TRANSCRIPTIONAL REGULATOR-RELATED"/>
    <property type="match status" value="1"/>
</dbReference>
<name>A0A109RDT3_9LACT</name>
<dbReference type="KEGG" id="asan:AWM72_08175"/>
<evidence type="ECO:0008006" key="6">
    <source>
        <dbReference type="Google" id="ProtNLM"/>
    </source>
</evidence>
<dbReference type="GO" id="GO:0000156">
    <property type="term" value="F:phosphorelay response regulator activity"/>
    <property type="evidence" value="ECO:0007669"/>
    <property type="project" value="InterPro"/>
</dbReference>
<evidence type="ECO:0000259" key="2">
    <source>
        <dbReference type="PROSITE" id="PS50110"/>
    </source>
</evidence>
<dbReference type="Gene3D" id="3.40.50.2300">
    <property type="match status" value="1"/>
</dbReference>
<dbReference type="Gene3D" id="2.20.25.10">
    <property type="match status" value="1"/>
</dbReference>
<keyword evidence="5" id="KW-1185">Reference proteome</keyword>
<dbReference type="Pfam" id="PF04397">
    <property type="entry name" value="LytTR"/>
    <property type="match status" value="1"/>
</dbReference>
<evidence type="ECO:0000313" key="4">
    <source>
        <dbReference type="EMBL" id="AMB94733.1"/>
    </source>
</evidence>
<dbReference type="SUPFAM" id="SSF52172">
    <property type="entry name" value="CheY-like"/>
    <property type="match status" value="1"/>
</dbReference>
<dbReference type="PROSITE" id="PS50110">
    <property type="entry name" value="RESPONSE_REGULATORY"/>
    <property type="match status" value="1"/>
</dbReference>
<sequence>MHLLLVDDEPLARDELQYLIHNQRKDWQIEEAASVEEALTVLLSQKIDLVFLDVQLVGETGLKIADVIRQMPTPPLVVFATAYQEYALDAFNLDAVDYIMKPFEEDRIEQCIQKIDQLAKRPQAGSKASPKRFPVQEGEAIVLLDQADIQAIVAEAGNTLLYTSSQSYNSSETLKSFAEKLADQDFLQVHRSYIVRLSAIKRIEPYFNQTYMLSLDQLKVPVSRSYTKIFRDKLGF</sequence>
<reference evidence="5" key="2">
    <citation type="submission" date="2016-01" db="EMBL/GenBank/DDBJ databases">
        <title>Six Aerococcus type strain genome sequencing and assembly using PacBio and Illumina Hiseq.</title>
        <authorList>
            <person name="Carkaci D."/>
            <person name="Dargis R."/>
            <person name="Nielsen X.C."/>
            <person name="Skovgaard O."/>
            <person name="Fuursted K."/>
            <person name="Christensen J.J."/>
        </authorList>
    </citation>
    <scope>NUCLEOTIDE SEQUENCE [LARGE SCALE GENOMIC DNA]</scope>
    <source>
        <strain evidence="5">CCUG43001</strain>
    </source>
</reference>
<dbReference type="PANTHER" id="PTHR37299:SF1">
    <property type="entry name" value="STAGE 0 SPORULATION PROTEIN A HOMOLOG"/>
    <property type="match status" value="1"/>
</dbReference>
<protein>
    <recommendedName>
        <fullName evidence="6">DNA-binding response regulator</fullName>
    </recommendedName>
</protein>
<gene>
    <name evidence="4" type="ORF">AWM72_08175</name>
</gene>
<dbReference type="InterPro" id="IPR046947">
    <property type="entry name" value="LytR-like"/>
</dbReference>
<dbReference type="SMART" id="SM00850">
    <property type="entry name" value="LytTR"/>
    <property type="match status" value="1"/>
</dbReference>
<evidence type="ECO:0000313" key="5">
    <source>
        <dbReference type="Proteomes" id="UP000069912"/>
    </source>
</evidence>
<proteinExistence type="predicted"/>
<dbReference type="SMART" id="SM00448">
    <property type="entry name" value="REC"/>
    <property type="match status" value="1"/>
</dbReference>
<dbReference type="PROSITE" id="PS50930">
    <property type="entry name" value="HTH_LYTTR"/>
    <property type="match status" value="1"/>
</dbReference>
<dbReference type="InterPro" id="IPR001789">
    <property type="entry name" value="Sig_transdc_resp-reg_receiver"/>
</dbReference>
<dbReference type="Gene3D" id="2.40.50.40">
    <property type="match status" value="1"/>
</dbReference>
<evidence type="ECO:0000259" key="3">
    <source>
        <dbReference type="PROSITE" id="PS50930"/>
    </source>
</evidence>
<dbReference type="InterPro" id="IPR011006">
    <property type="entry name" value="CheY-like_superfamily"/>
</dbReference>